<feature type="region of interest" description="Disordered" evidence="1">
    <location>
        <begin position="955"/>
        <end position="978"/>
    </location>
</feature>
<dbReference type="GO" id="GO:0006281">
    <property type="term" value="P:DNA repair"/>
    <property type="evidence" value="ECO:0007669"/>
    <property type="project" value="TreeGrafter"/>
</dbReference>
<dbReference type="GO" id="GO:0003682">
    <property type="term" value="F:chromatin binding"/>
    <property type="evidence" value="ECO:0007669"/>
    <property type="project" value="TreeGrafter"/>
</dbReference>
<gene>
    <name evidence="3" type="ORF">MCOR_55274</name>
</gene>
<dbReference type="EC" id="3.6.4.-" evidence="3"/>
<proteinExistence type="predicted"/>
<dbReference type="GO" id="GO:0035267">
    <property type="term" value="C:NuA4 histone acetyltransferase complex"/>
    <property type="evidence" value="ECO:0007669"/>
    <property type="project" value="TreeGrafter"/>
</dbReference>
<dbReference type="OrthoDB" id="372624at2759"/>
<organism evidence="3 4">
    <name type="scientific">Mytilus coruscus</name>
    <name type="common">Sea mussel</name>
    <dbReference type="NCBI Taxonomy" id="42192"/>
    <lineage>
        <taxon>Eukaryota</taxon>
        <taxon>Metazoa</taxon>
        <taxon>Spiralia</taxon>
        <taxon>Lophotrochozoa</taxon>
        <taxon>Mollusca</taxon>
        <taxon>Bivalvia</taxon>
        <taxon>Autobranchia</taxon>
        <taxon>Pteriomorphia</taxon>
        <taxon>Mytilida</taxon>
        <taxon>Mytiloidea</taxon>
        <taxon>Mytilidae</taxon>
        <taxon>Mytilinae</taxon>
        <taxon>Mytilus</taxon>
    </lineage>
</organism>
<evidence type="ECO:0000259" key="2">
    <source>
        <dbReference type="PROSITE" id="PS50090"/>
    </source>
</evidence>
<keyword evidence="3" id="KW-0378">Hydrolase</keyword>
<evidence type="ECO:0000313" key="3">
    <source>
        <dbReference type="EMBL" id="CAC5423288.1"/>
    </source>
</evidence>
<sequence length="978" mass="105701">MTMWTPPTPPHDDNDIYIDQSMCFLYEHSTMPETQLPPIYIKKEHKKPKIESITTRKQKQRKEEQPRVPRSLFDRPTSALLKLRREAKLKQGLLKPFRPVPQMINKPPDPTPDHPEWLIHEDWALLQAVQTIFDVPLNLMVVSLHLPNWDLVADIVNSCSRVYRSAKQCKNRYENVIIPREEGRILYDINPKKQSKKTKGIYKTKNNRPMRTSQLFVQDNQNAISMLYSLRFDGVKGIATKRPPPLKQTLVNPTLKNPKHASVLSENEINYEQPLTPMQVAEIRAQRIQREKKQNQAAAAASAEQQLQKSQAQTTQSTPTPATPSQQAGTTAVVVAQSIAGAVTGQQLQQIYTTVTTAGLQTATLAKTAVGQAVTALPRAASNIVVNTPPGVASNFAAINRRMSQANAGQPATVAVSNMLTSAIRAQRPAAPQTIQEITSVSQGATGQIAQITTARTQVSTVTTLTPAQLAVAAAAQQRIPGITTIAGNTVVQQQLTVAAGKTLTPQQQLLQQRHLIGHQAIQQQQQLRMQKLNITQQQLRQIQQSARPGIPQKTVIAQQLVTSVAQVPRMKRQLTQEELNRLKQQQQLIQKSQGQLQLPATQIIAQGQVQQVGQPVSVAGTAAHLVKTVSTPVPLQLPTSTAVSINVTVPAQKTNIATKATISQLQKGQLPPMQLLRKGQPIPGQQKITSITQQMGKTQIPLNTVQIIPQPQSASGRPLTYQLQQIMSTNKPHQGMIITSQPTIIATVTQSQPSGQIVTKVLTSSQGTIPTSQIHTISAASPAISHVTVAASAPTQIPVATISMAHPSQQVAKSVTVATVGNVSGNTVQVHPVATHQARVATLSQASIVAQPVQQIQVTHSGSVQQPATIHVHSTSQPSTGTVASNTSSPLTLTVTPAIQTPPPNVTLIQQQVPVSQTTVQTGTVTSQAALAAAAALPPPSPVAQGIVTTVVQTPQGQQSIKPSPYAMRTRNQPKHQ</sequence>
<evidence type="ECO:0000256" key="1">
    <source>
        <dbReference type="SAM" id="MobiDB-lite"/>
    </source>
</evidence>
<feature type="domain" description="Myb-like" evidence="2">
    <location>
        <begin position="109"/>
        <end position="177"/>
    </location>
</feature>
<reference evidence="3 4" key="1">
    <citation type="submission" date="2020-06" db="EMBL/GenBank/DDBJ databases">
        <authorList>
            <person name="Li R."/>
            <person name="Bekaert M."/>
        </authorList>
    </citation>
    <scope>NUCLEOTIDE SEQUENCE [LARGE SCALE GENOMIC DNA]</scope>
    <source>
        <strain evidence="4">wild</strain>
    </source>
</reference>
<feature type="region of interest" description="Disordered" evidence="1">
    <location>
        <begin position="47"/>
        <end position="69"/>
    </location>
</feature>
<evidence type="ECO:0000313" key="4">
    <source>
        <dbReference type="Proteomes" id="UP000507470"/>
    </source>
</evidence>
<feature type="region of interest" description="Disordered" evidence="1">
    <location>
        <begin position="868"/>
        <end position="890"/>
    </location>
</feature>
<name>A0A6J8ERW0_MYTCO</name>
<dbReference type="EMBL" id="CACVKT020009757">
    <property type="protein sequence ID" value="CAC5423288.1"/>
    <property type="molecule type" value="Genomic_DNA"/>
</dbReference>
<dbReference type="GO" id="GO:0000812">
    <property type="term" value="C:Swr1 complex"/>
    <property type="evidence" value="ECO:0007669"/>
    <property type="project" value="TreeGrafter"/>
</dbReference>
<dbReference type="InterPro" id="IPR001005">
    <property type="entry name" value="SANT/Myb"/>
</dbReference>
<dbReference type="Gene3D" id="1.10.10.60">
    <property type="entry name" value="Homeodomain-like"/>
    <property type="match status" value="1"/>
</dbReference>
<dbReference type="PROSITE" id="PS50090">
    <property type="entry name" value="MYB_LIKE"/>
    <property type="match status" value="1"/>
</dbReference>
<dbReference type="PANTHER" id="PTHR46459:SF1">
    <property type="entry name" value="E1A-BINDING PROTEIN P400"/>
    <property type="match status" value="1"/>
</dbReference>
<protein>
    <submittedName>
        <fullName evidence="3">EP400</fullName>
        <ecNumber evidence="3">3.6.4.-</ecNumber>
    </submittedName>
</protein>
<keyword evidence="4" id="KW-1185">Reference proteome</keyword>
<feature type="region of interest" description="Disordered" evidence="1">
    <location>
        <begin position="292"/>
        <end position="327"/>
    </location>
</feature>
<feature type="compositionally biased region" description="Low complexity" evidence="1">
    <location>
        <begin position="295"/>
        <end position="327"/>
    </location>
</feature>
<dbReference type="PANTHER" id="PTHR46459">
    <property type="entry name" value="E1A-BINDING PROTEIN P400-RELATED"/>
    <property type="match status" value="1"/>
</dbReference>
<dbReference type="AlphaFoldDB" id="A0A6J8ERW0"/>
<dbReference type="Proteomes" id="UP000507470">
    <property type="component" value="Unassembled WGS sequence"/>
</dbReference>
<dbReference type="GO" id="GO:0016787">
    <property type="term" value="F:hydrolase activity"/>
    <property type="evidence" value="ECO:0007669"/>
    <property type="project" value="UniProtKB-KW"/>
</dbReference>
<accession>A0A6J8ERW0</accession>